<evidence type="ECO:0000256" key="3">
    <source>
        <dbReference type="PROSITE-ProRule" id="PRU00221"/>
    </source>
</evidence>
<protein>
    <recommendedName>
        <fullName evidence="4">Nephrocystin 3-like N-terminal domain-containing protein</fullName>
    </recommendedName>
</protein>
<dbReference type="OrthoDB" id="538223at2759"/>
<feature type="repeat" description="WD" evidence="3">
    <location>
        <begin position="1391"/>
        <end position="1432"/>
    </location>
</feature>
<feature type="repeat" description="WD" evidence="3">
    <location>
        <begin position="1348"/>
        <end position="1389"/>
    </location>
</feature>
<organism evidence="5 6">
    <name type="scientific">Fibroporia radiculosa</name>
    <dbReference type="NCBI Taxonomy" id="599839"/>
    <lineage>
        <taxon>Eukaryota</taxon>
        <taxon>Fungi</taxon>
        <taxon>Dikarya</taxon>
        <taxon>Basidiomycota</taxon>
        <taxon>Agaricomycotina</taxon>
        <taxon>Agaricomycetes</taxon>
        <taxon>Polyporales</taxon>
        <taxon>Fibroporiaceae</taxon>
        <taxon>Fibroporia</taxon>
    </lineage>
</organism>
<evidence type="ECO:0000256" key="2">
    <source>
        <dbReference type="ARBA" id="ARBA00022737"/>
    </source>
</evidence>
<feature type="repeat" description="WD" evidence="3">
    <location>
        <begin position="1177"/>
        <end position="1209"/>
    </location>
</feature>
<gene>
    <name evidence="5" type="ORF">FIBRA_00578</name>
</gene>
<dbReference type="PRINTS" id="PR00320">
    <property type="entry name" value="GPROTEINBRPT"/>
</dbReference>
<reference evidence="5 6" key="1">
    <citation type="journal article" date="2012" name="Appl. Environ. Microbiol.">
        <title>Short-read sequencing for genomic analysis of the brown rot fungus Fibroporia radiculosa.</title>
        <authorList>
            <person name="Tang J.D."/>
            <person name="Perkins A.D."/>
            <person name="Sonstegard T.S."/>
            <person name="Schroeder S.G."/>
            <person name="Burgess S.C."/>
            <person name="Diehl S.V."/>
        </authorList>
    </citation>
    <scope>NUCLEOTIDE SEQUENCE [LARGE SCALE GENOMIC DNA]</scope>
    <source>
        <strain evidence="5 6">TFFH 294</strain>
    </source>
</reference>
<dbReference type="InterPro" id="IPR011047">
    <property type="entry name" value="Quinoprotein_ADH-like_sf"/>
</dbReference>
<feature type="repeat" description="WD" evidence="3">
    <location>
        <begin position="962"/>
        <end position="1003"/>
    </location>
</feature>
<dbReference type="STRING" id="599839.J4HRU3"/>
<feature type="repeat" description="WD" evidence="3">
    <location>
        <begin position="1266"/>
        <end position="1307"/>
    </location>
</feature>
<dbReference type="InterPro" id="IPR020472">
    <property type="entry name" value="WD40_PAC1"/>
</dbReference>
<feature type="repeat" description="WD" evidence="3">
    <location>
        <begin position="1477"/>
        <end position="1512"/>
    </location>
</feature>
<dbReference type="Pfam" id="PF24883">
    <property type="entry name" value="NPHP3_N"/>
    <property type="match status" value="1"/>
</dbReference>
<keyword evidence="6" id="KW-1185">Reference proteome</keyword>
<dbReference type="SUPFAM" id="SSF52540">
    <property type="entry name" value="P-loop containing nucleoside triphosphate hydrolases"/>
    <property type="match status" value="1"/>
</dbReference>
<dbReference type="InterPro" id="IPR056884">
    <property type="entry name" value="NPHP3-like_N"/>
</dbReference>
<accession>J4HRU3</accession>
<feature type="repeat" description="WD" evidence="3">
    <location>
        <begin position="1223"/>
        <end position="1264"/>
    </location>
</feature>
<dbReference type="SUPFAM" id="SSF82171">
    <property type="entry name" value="DPP6 N-terminal domain-like"/>
    <property type="match status" value="1"/>
</dbReference>
<evidence type="ECO:0000259" key="4">
    <source>
        <dbReference type="Pfam" id="PF24883"/>
    </source>
</evidence>
<dbReference type="EMBL" id="HE796891">
    <property type="protein sequence ID" value="CCL98577.1"/>
    <property type="molecule type" value="Genomic_DNA"/>
</dbReference>
<name>J4HRU3_9APHY</name>
<dbReference type="InParanoid" id="J4HRU3"/>
<dbReference type="PROSITE" id="PS00678">
    <property type="entry name" value="WD_REPEATS_1"/>
    <property type="match status" value="9"/>
</dbReference>
<feature type="repeat" description="WD" evidence="3">
    <location>
        <begin position="1005"/>
        <end position="1041"/>
    </location>
</feature>
<feature type="repeat" description="WD" evidence="3">
    <location>
        <begin position="930"/>
        <end position="960"/>
    </location>
</feature>
<dbReference type="InterPro" id="IPR027417">
    <property type="entry name" value="P-loop_NTPase"/>
</dbReference>
<sequence length="1624" mass="180323">MTSSLPRIVTIENVRYQNRATLPNANDLEPLYCVIPDPEMSDLELWELFPTSADRYQIRHLKFQHYAVARYPFKDVGGAKDKCWWFIERVDVEHGQDTYVIRHNDQTNLCWYLDSGSNNAPVELRNAPLDHRCIWKIAQHPYPVHAVDSTIPPQAHTSLDSRWLAELAATFHSTFDGYIEAHPSTAAAAALKILGYAFKMIIEHTESSNQQLDLYVSNLLVKIIGIYEALCQKENSIVTPAMEELLNKIARQILECVDYIMYHSEKVVFWKRLGKDTIRETRIEIDYFIAVLNELSECIDSSSRRGDDGPIQIHRIVQEMDLSSLDYATGAGINTSKRCLPGTRIKVLSKITDFVYATGDDAKQIFWLSGTAGKGKSAIAHTIAGQFHRQGALGSCFCFDRTRHADRRHEKIWSTIARDLADHDPLIRRELARVVIHGTSDIKYTEDPTRQWERLVSVLRNVGTAKILVPVLIIIDALDESGETGTRAQILRMFAGESGMMSQFMAKLPSNIRILVTSRPLPDIQDALDGLHHIERLSLDNIPPSWSEHDDVKLYIAAQLTPLRIFQDNDFQALALKSNGVFEWARLACFHIKDRNSIGPKARFRFDNVVSVGSVSGIGLLDQMYKHVLKEVMPKKQRKHVLPIFCSVMGHILTSLEPLSMTALVAMREHFPREDDTDQEHDPEMEPVLRLMGALLIGVEDDRTPIRPLHASFYDFLMAKDRSGEFYIDADAAYHYKLAFASFHVMKAELRFNICQLESSYLPNSAVVDIQNRIEEYISPQLQYSCRFWAVHYAKAVYCSDSLSKEVELLFSNKNLLFWLETLSLTNHLTGVVAGLSSVMSCFVESDSDNNIWLRKAIMDTNRFVQMFASTMLRSTPHLYLSALPFAPTSSWIFQTFTTMFPGAVTIAAGSRSTWPSLQKIIHYNASCTAISPDGRKIVSGSSDGTVRVWDADTGLQVGSTLRDCTGSITSVTISQDGRRIVSGSWDGTVRVWDADTGRQICSTFQGHGDEVTSVVISQDERRIVSGSRDGTVGVWDADTGLQIGFSLQGHTNAVTTVAISPDGRRIVSGSRDRTVRMWDVDTRLQIGTILQGHRDMVTSVAISQDGRRIVSGSDDGTVCVCEAVIELQHYFTLQGHTGLIASMAISLDGRRIACGLLDGTVCVWDTDTGLEIGTTLQGHTGPVTSVTISQDGRRIVSGSRDHTVCVWDAGTRLHTCSICSTFQGRTDSVTSVTISQDGRRIVSGSRDHTVCMWDADTRLQIGSTFRGHTSSVTFLAISQDGQRIVSGSEDGTVCVWDAHTGFTLRGHTSSVTSVAISQDGRRIVSSSRDGTIRVWNADTGKQIGSTLQGHRGSVASVAISQDGQRIVSGSWDCTVYVWDADTGLQACSTLQDYTGSVASMAISLDGRRIACGSWDGTVRVWDADTGLQICSTLQGHIDAVTSVAISKDMQRIVSGSRDRTVRVWDTTIGLQIGSTLCGHTGSVTSVTISQDGRRIVSGSEDGTVRMWDMDSVPNSTDDDLPAELRHLRYDSIYFSSNPTHALQSSTLFIDISHSPESFLPDPDGWVTGPGGRLLFKIPMEFVDRSRMYVPGNTLVIPNDGLQLDLSRFAHGESWHMCYDPNRR</sequence>
<dbReference type="InterPro" id="IPR015943">
    <property type="entry name" value="WD40/YVTN_repeat-like_dom_sf"/>
</dbReference>
<dbReference type="Gene3D" id="2.130.10.10">
    <property type="entry name" value="YVTN repeat-like/Quinoprotein amine dehydrogenase"/>
    <property type="match status" value="5"/>
</dbReference>
<dbReference type="RefSeq" id="XP_012177860.1">
    <property type="nucleotide sequence ID" value="XM_012322470.1"/>
</dbReference>
<dbReference type="InterPro" id="IPR019775">
    <property type="entry name" value="WD40_repeat_CS"/>
</dbReference>
<keyword evidence="1 3" id="KW-0853">WD repeat</keyword>
<feature type="repeat" description="WD" evidence="3">
    <location>
        <begin position="1091"/>
        <end position="1119"/>
    </location>
</feature>
<dbReference type="PROSITE" id="PS50082">
    <property type="entry name" value="WD_REPEATS_2"/>
    <property type="match status" value="14"/>
</dbReference>
<dbReference type="Proteomes" id="UP000006352">
    <property type="component" value="Unassembled WGS sequence"/>
</dbReference>
<dbReference type="GeneID" id="24093488"/>
<feature type="domain" description="Nephrocystin 3-like N-terminal" evidence="4">
    <location>
        <begin position="360"/>
        <end position="519"/>
    </location>
</feature>
<feature type="repeat" description="WD" evidence="3">
    <location>
        <begin position="1434"/>
        <end position="1466"/>
    </location>
</feature>
<feature type="repeat" description="WD" evidence="3">
    <location>
        <begin position="1048"/>
        <end position="1089"/>
    </location>
</feature>
<dbReference type="Gene3D" id="3.40.50.300">
    <property type="entry name" value="P-loop containing nucleotide triphosphate hydrolases"/>
    <property type="match status" value="1"/>
</dbReference>
<dbReference type="InterPro" id="IPR001680">
    <property type="entry name" value="WD40_rpt"/>
</dbReference>
<keyword evidence="2" id="KW-0677">Repeat</keyword>
<dbReference type="CDD" id="cd00200">
    <property type="entry name" value="WD40"/>
    <property type="match status" value="2"/>
</dbReference>
<dbReference type="PROSITE" id="PS50294">
    <property type="entry name" value="WD_REPEATS_REGION"/>
    <property type="match status" value="14"/>
</dbReference>
<feature type="repeat" description="WD" evidence="3">
    <location>
        <begin position="1134"/>
        <end position="1175"/>
    </location>
</feature>
<feature type="repeat" description="WD" evidence="3">
    <location>
        <begin position="1305"/>
        <end position="1346"/>
    </location>
</feature>
<evidence type="ECO:0000256" key="1">
    <source>
        <dbReference type="ARBA" id="ARBA00022574"/>
    </source>
</evidence>
<dbReference type="PANTHER" id="PTHR19848:SF8">
    <property type="entry name" value="F-BOX AND WD REPEAT DOMAIN CONTAINING 7"/>
    <property type="match status" value="1"/>
</dbReference>
<dbReference type="HOGENOM" id="CLU_000288_6_3_1"/>
<dbReference type="PANTHER" id="PTHR19848">
    <property type="entry name" value="WD40 REPEAT PROTEIN"/>
    <property type="match status" value="1"/>
</dbReference>
<evidence type="ECO:0000313" key="5">
    <source>
        <dbReference type="EMBL" id="CCL98577.1"/>
    </source>
</evidence>
<evidence type="ECO:0000313" key="6">
    <source>
        <dbReference type="Proteomes" id="UP000006352"/>
    </source>
</evidence>
<proteinExistence type="predicted"/>
<dbReference type="Pfam" id="PF00400">
    <property type="entry name" value="WD40"/>
    <property type="match status" value="14"/>
</dbReference>
<dbReference type="SMART" id="SM00320">
    <property type="entry name" value="WD40"/>
    <property type="match status" value="14"/>
</dbReference>
<dbReference type="SUPFAM" id="SSF50998">
    <property type="entry name" value="Quinoprotein alcohol dehydrogenase-like"/>
    <property type="match status" value="1"/>
</dbReference>